<feature type="compositionally biased region" description="Gly residues" evidence="1">
    <location>
        <begin position="376"/>
        <end position="385"/>
    </location>
</feature>
<feature type="compositionally biased region" description="Basic residues" evidence="1">
    <location>
        <begin position="54"/>
        <end position="66"/>
    </location>
</feature>
<evidence type="ECO:0000313" key="3">
    <source>
        <dbReference type="Proteomes" id="UP000266841"/>
    </source>
</evidence>
<evidence type="ECO:0000256" key="1">
    <source>
        <dbReference type="SAM" id="MobiDB-lite"/>
    </source>
</evidence>
<organism evidence="2 3">
    <name type="scientific">Thalassiosira oceanica</name>
    <name type="common">Marine diatom</name>
    <dbReference type="NCBI Taxonomy" id="159749"/>
    <lineage>
        <taxon>Eukaryota</taxon>
        <taxon>Sar</taxon>
        <taxon>Stramenopiles</taxon>
        <taxon>Ochrophyta</taxon>
        <taxon>Bacillariophyta</taxon>
        <taxon>Coscinodiscophyceae</taxon>
        <taxon>Thalassiosirophycidae</taxon>
        <taxon>Thalassiosirales</taxon>
        <taxon>Thalassiosiraceae</taxon>
        <taxon>Thalassiosira</taxon>
    </lineage>
</organism>
<feature type="compositionally biased region" description="Basic and acidic residues" evidence="1">
    <location>
        <begin position="308"/>
        <end position="319"/>
    </location>
</feature>
<feature type="compositionally biased region" description="Low complexity" evidence="1">
    <location>
        <begin position="169"/>
        <end position="180"/>
    </location>
</feature>
<feature type="compositionally biased region" description="Basic and acidic residues" evidence="1">
    <location>
        <begin position="102"/>
        <end position="126"/>
    </location>
</feature>
<accession>K0QYZ1</accession>
<sequence>MKFSRTGKEDFCFSKTKAKERGGDSETWSRDVRGRIGRGTAAPSGTTSQGHKTSASRKKKRRRKNHEVRERNSLGGHNKEGNGGSAAPHPQSPPAVRRPVRRAPEAERGNPPRDHGHGRVVEGERRQRPRPRAGRAEEEERPHLLPVPERRRRAPLLGGGKFRHEQRGASRPRAAVASPRTPRRGHGRPAGQRRGPLVVARAGVPEEGQRFAPRARKEDVEATSDARTSVVELSRWLDDDPLNRRRVRTVRRGEGDREEQGVRVRGEGGRGRGLRGGNVAGRAEWLSGAFGQQGDGGQRAAARPPRPSAEDERRPHQTGKEGPGVEPGSVGEKKDRPSCAFGRDATAQRGVRTAPSRPSGGAGSANADAGGARRSGAGGGARRHR</sequence>
<gene>
    <name evidence="2" type="ORF">THAOC_37329</name>
</gene>
<feature type="compositionally biased region" description="Basic and acidic residues" evidence="1">
    <location>
        <begin position="1"/>
        <end position="34"/>
    </location>
</feature>
<proteinExistence type="predicted"/>
<feature type="compositionally biased region" description="Low complexity" evidence="1">
    <location>
        <begin position="364"/>
        <end position="375"/>
    </location>
</feature>
<evidence type="ECO:0000313" key="2">
    <source>
        <dbReference type="EMBL" id="EJK44155.1"/>
    </source>
</evidence>
<feature type="region of interest" description="Disordered" evidence="1">
    <location>
        <begin position="1"/>
        <end position="385"/>
    </location>
</feature>
<feature type="compositionally biased region" description="Basic and acidic residues" evidence="1">
    <location>
        <begin position="251"/>
        <end position="270"/>
    </location>
</feature>
<feature type="compositionally biased region" description="Polar residues" evidence="1">
    <location>
        <begin position="43"/>
        <end position="53"/>
    </location>
</feature>
<reference evidence="2 3" key="1">
    <citation type="journal article" date="2012" name="Genome Biol.">
        <title>Genome and low-iron response of an oceanic diatom adapted to chronic iron limitation.</title>
        <authorList>
            <person name="Lommer M."/>
            <person name="Specht M."/>
            <person name="Roy A.S."/>
            <person name="Kraemer L."/>
            <person name="Andreson R."/>
            <person name="Gutowska M.A."/>
            <person name="Wolf J."/>
            <person name="Bergner S.V."/>
            <person name="Schilhabel M.B."/>
            <person name="Klostermeier U.C."/>
            <person name="Beiko R.G."/>
            <person name="Rosenstiel P."/>
            <person name="Hippler M."/>
            <person name="Laroche J."/>
        </authorList>
    </citation>
    <scope>NUCLEOTIDE SEQUENCE [LARGE SCALE GENOMIC DNA]</scope>
    <source>
        <strain evidence="2 3">CCMP1005</strain>
    </source>
</reference>
<keyword evidence="3" id="KW-1185">Reference proteome</keyword>
<feature type="compositionally biased region" description="Basic and acidic residues" evidence="1">
    <location>
        <begin position="67"/>
        <end position="80"/>
    </location>
</feature>
<feature type="non-terminal residue" evidence="2">
    <location>
        <position position="385"/>
    </location>
</feature>
<dbReference type="Proteomes" id="UP000266841">
    <property type="component" value="Unassembled WGS sequence"/>
</dbReference>
<dbReference type="EMBL" id="AGNL01050094">
    <property type="protein sequence ID" value="EJK44155.1"/>
    <property type="molecule type" value="Genomic_DNA"/>
</dbReference>
<name>K0QYZ1_THAOC</name>
<protein>
    <submittedName>
        <fullName evidence="2">Uncharacterized protein</fullName>
    </submittedName>
</protein>
<feature type="compositionally biased region" description="Basic and acidic residues" evidence="1">
    <location>
        <begin position="134"/>
        <end position="143"/>
    </location>
</feature>
<dbReference type="eggNOG" id="ENOG502SZRV">
    <property type="taxonomic scope" value="Eukaryota"/>
</dbReference>
<dbReference type="AlphaFoldDB" id="K0QYZ1"/>
<comment type="caution">
    <text evidence="2">The sequence shown here is derived from an EMBL/GenBank/DDBJ whole genome shotgun (WGS) entry which is preliminary data.</text>
</comment>